<name>A0AAN6BWV5_FUSAU</name>
<dbReference type="AlphaFoldDB" id="A0AAN6BWV5"/>
<sequence length="165" mass="17948">MYGGENPSKSSSGVANALAEWYTCFGSLFAGLFCVTCILRVMGLISTAWTLLFLLPTVSCFLTAAILAHWLPSVNPWASYHSQENSNQATDDGQDNGKAANATSLNNTPPIYNAETRLVYSMLPRAFTGSGYLVSIFALFLDGFVLVKTEMDWDGNGKAKAEERR</sequence>
<keyword evidence="2" id="KW-0812">Transmembrane</keyword>
<feature type="region of interest" description="Disordered" evidence="1">
    <location>
        <begin position="82"/>
        <end position="108"/>
    </location>
</feature>
<dbReference type="Proteomes" id="UP000537989">
    <property type="component" value="Unassembled WGS sequence"/>
</dbReference>
<keyword evidence="2" id="KW-0472">Membrane</keyword>
<evidence type="ECO:0000313" key="3">
    <source>
        <dbReference type="EMBL" id="KAF5232069.1"/>
    </source>
</evidence>
<proteinExistence type="predicted"/>
<evidence type="ECO:0000313" key="4">
    <source>
        <dbReference type="Proteomes" id="UP000537989"/>
    </source>
</evidence>
<reference evidence="3 4" key="1">
    <citation type="submission" date="2020-02" db="EMBL/GenBank/DDBJ databases">
        <title>Identification and distribution of gene clusters putatively required for synthesis of sphingolipid metabolism inhibitors in phylogenetically diverse species of the filamentous fungus Fusarium.</title>
        <authorList>
            <person name="Kim H.-S."/>
            <person name="Busman M."/>
            <person name="Brown D.W."/>
            <person name="Divon H."/>
            <person name="Uhlig S."/>
            <person name="Proctor R.H."/>
        </authorList>
    </citation>
    <scope>NUCLEOTIDE SEQUENCE [LARGE SCALE GENOMIC DNA]</scope>
    <source>
        <strain evidence="3 4">NRRL 2903</strain>
    </source>
</reference>
<evidence type="ECO:0000256" key="1">
    <source>
        <dbReference type="SAM" id="MobiDB-lite"/>
    </source>
</evidence>
<protein>
    <submittedName>
        <fullName evidence="3">Uncharacterized protein</fullName>
    </submittedName>
</protein>
<feature type="compositionally biased region" description="Polar residues" evidence="1">
    <location>
        <begin position="82"/>
        <end position="91"/>
    </location>
</feature>
<evidence type="ECO:0000256" key="2">
    <source>
        <dbReference type="SAM" id="Phobius"/>
    </source>
</evidence>
<comment type="caution">
    <text evidence="3">The sequence shown here is derived from an EMBL/GenBank/DDBJ whole genome shotgun (WGS) entry which is preliminary data.</text>
</comment>
<feature type="transmembrane region" description="Helical" evidence="2">
    <location>
        <begin position="51"/>
        <end position="71"/>
    </location>
</feature>
<gene>
    <name evidence="3" type="ORF">FAUST_8931</name>
</gene>
<accession>A0AAN6BWV5</accession>
<keyword evidence="2" id="KW-1133">Transmembrane helix</keyword>
<dbReference type="EMBL" id="JAAMOD010000295">
    <property type="protein sequence ID" value="KAF5232069.1"/>
    <property type="molecule type" value="Genomic_DNA"/>
</dbReference>
<feature type="transmembrane region" description="Helical" evidence="2">
    <location>
        <begin position="126"/>
        <end position="147"/>
    </location>
</feature>
<keyword evidence="4" id="KW-1185">Reference proteome</keyword>
<organism evidence="3 4">
    <name type="scientific">Fusarium austroamericanum</name>
    <dbReference type="NCBI Taxonomy" id="282268"/>
    <lineage>
        <taxon>Eukaryota</taxon>
        <taxon>Fungi</taxon>
        <taxon>Dikarya</taxon>
        <taxon>Ascomycota</taxon>
        <taxon>Pezizomycotina</taxon>
        <taxon>Sordariomycetes</taxon>
        <taxon>Hypocreomycetidae</taxon>
        <taxon>Hypocreales</taxon>
        <taxon>Nectriaceae</taxon>
        <taxon>Fusarium</taxon>
    </lineage>
</organism>
<feature type="transmembrane region" description="Helical" evidence="2">
    <location>
        <begin position="20"/>
        <end position="39"/>
    </location>
</feature>